<evidence type="ECO:0000313" key="2">
    <source>
        <dbReference type="EMBL" id="AQZ53066.1"/>
    </source>
</evidence>
<keyword evidence="1" id="KW-0472">Membrane</keyword>
<gene>
    <name evidence="2" type="ORF">Mame_03763</name>
</gene>
<dbReference type="AlphaFoldDB" id="A0A1U9Z5X4"/>
<sequence length="194" mass="21140">MPLLAEVLFYLRGLWLLFKADPAHARYLDFTERGVARSFWALAYCLPLMVASELVSLTRLVQPPIDLTLVTLLRTALIQGLSWMAPLVVLGVVCMVSGLPRAFLKIIVATNWLSLPVNIFAALAIFLIATGLQPLATIVLIVFQTVLLGAFLFEIRIVYMLMGEKVLPTAAAIIASAITALLVTDIGTRYIVGG</sequence>
<proteinExistence type="predicted"/>
<feature type="transmembrane region" description="Helical" evidence="1">
    <location>
        <begin position="171"/>
        <end position="192"/>
    </location>
</feature>
<dbReference type="RefSeq" id="WP_018065397.1">
    <property type="nucleotide sequence ID" value="NZ_AQWH01000013.1"/>
</dbReference>
<feature type="transmembrane region" description="Helical" evidence="1">
    <location>
        <begin position="81"/>
        <end position="99"/>
    </location>
</feature>
<protein>
    <recommendedName>
        <fullName evidence="4">Yip1 domain protein</fullName>
    </recommendedName>
</protein>
<accession>A0A1U9Z5X4</accession>
<feature type="transmembrane region" description="Helical" evidence="1">
    <location>
        <begin position="135"/>
        <end position="159"/>
    </location>
</feature>
<evidence type="ECO:0000256" key="1">
    <source>
        <dbReference type="SAM" id="Phobius"/>
    </source>
</evidence>
<evidence type="ECO:0008006" key="4">
    <source>
        <dbReference type="Google" id="ProtNLM"/>
    </source>
</evidence>
<dbReference type="KEGG" id="mmed:Mame_03763"/>
<dbReference type="EMBL" id="CP020330">
    <property type="protein sequence ID" value="AQZ53066.1"/>
    <property type="molecule type" value="Genomic_DNA"/>
</dbReference>
<reference evidence="2 3" key="1">
    <citation type="submission" date="2017-03" db="EMBL/GenBank/DDBJ databases">
        <title>Foreign affairs: Plasmid Transfer between Roseobacters and Rhizobia.</title>
        <authorList>
            <person name="Bartling P."/>
            <person name="Bunk B."/>
            <person name="Overmann J."/>
            <person name="Brinkmann H."/>
            <person name="Petersen J."/>
        </authorList>
    </citation>
    <scope>NUCLEOTIDE SEQUENCE [LARGE SCALE GENOMIC DNA]</scope>
    <source>
        <strain evidence="2 3">MACL11</strain>
    </source>
</reference>
<name>A0A1U9Z5X4_9HYPH</name>
<feature type="transmembrane region" description="Helical" evidence="1">
    <location>
        <begin position="106"/>
        <end position="129"/>
    </location>
</feature>
<keyword evidence="3" id="KW-1185">Reference proteome</keyword>
<organism evidence="2 3">
    <name type="scientific">Martelella mediterranea DSM 17316</name>
    <dbReference type="NCBI Taxonomy" id="1122214"/>
    <lineage>
        <taxon>Bacteria</taxon>
        <taxon>Pseudomonadati</taxon>
        <taxon>Pseudomonadota</taxon>
        <taxon>Alphaproteobacteria</taxon>
        <taxon>Hyphomicrobiales</taxon>
        <taxon>Aurantimonadaceae</taxon>
        <taxon>Martelella</taxon>
    </lineage>
</organism>
<keyword evidence="1" id="KW-0812">Transmembrane</keyword>
<dbReference type="Proteomes" id="UP000191135">
    <property type="component" value="Chromosome"/>
</dbReference>
<evidence type="ECO:0000313" key="3">
    <source>
        <dbReference type="Proteomes" id="UP000191135"/>
    </source>
</evidence>
<keyword evidence="1" id="KW-1133">Transmembrane helix</keyword>
<dbReference type="OrthoDB" id="9811204at2"/>
<dbReference type="STRING" id="1122214.Mame_03763"/>